<reference evidence="1" key="2">
    <citation type="submission" date="2013-10" db="EMBL/GenBank/DDBJ databases">
        <authorList>
            <person name="Aslett M."/>
        </authorList>
    </citation>
    <scope>NUCLEOTIDE SEQUENCE [LARGE SCALE GENOMIC DNA]</scope>
    <source>
        <strain evidence="1">Houghton</strain>
    </source>
</reference>
<keyword evidence="2" id="KW-1185">Reference proteome</keyword>
<dbReference type="Proteomes" id="UP000030747">
    <property type="component" value="Unassembled WGS sequence"/>
</dbReference>
<evidence type="ECO:0000313" key="1">
    <source>
        <dbReference type="EMBL" id="CDJ43611.1"/>
    </source>
</evidence>
<proteinExistence type="predicted"/>
<dbReference type="RefSeq" id="XP_013234360.1">
    <property type="nucleotide sequence ID" value="XM_013378906.1"/>
</dbReference>
<evidence type="ECO:0000313" key="2">
    <source>
        <dbReference type="Proteomes" id="UP000030747"/>
    </source>
</evidence>
<gene>
    <name evidence="1" type="ORF">ETH_00003030</name>
</gene>
<organism evidence="1 2">
    <name type="scientific">Eimeria tenella</name>
    <name type="common">Coccidian parasite</name>
    <dbReference type="NCBI Taxonomy" id="5802"/>
    <lineage>
        <taxon>Eukaryota</taxon>
        <taxon>Sar</taxon>
        <taxon>Alveolata</taxon>
        <taxon>Apicomplexa</taxon>
        <taxon>Conoidasida</taxon>
        <taxon>Coccidia</taxon>
        <taxon>Eucoccidiorida</taxon>
        <taxon>Eimeriorina</taxon>
        <taxon>Eimeriidae</taxon>
        <taxon>Eimeria</taxon>
    </lineage>
</organism>
<dbReference type="AlphaFoldDB" id="U6L085"/>
<dbReference type="GeneID" id="25249819"/>
<name>U6L085_EIMTE</name>
<dbReference type="EMBL" id="HG675918">
    <property type="protein sequence ID" value="CDJ43611.1"/>
    <property type="molecule type" value="Genomic_DNA"/>
</dbReference>
<dbReference type="OrthoDB" id="354612at2759"/>
<sequence length="279" mass="29692">MKALRGPQVSGALLQTWLGGPPARFASAAARVYPSYELTGPPPAAASCPAAAAAAAAACRWSGRASPSLRPSSVAAPAAASAAVPAAASAGSSRCSSTSCRASSAADADAQLALEQQQQQQQLLQLQQQWLRSTPESHVLAKQPLRARTAAAAAAEDELLLTPADCLNFFKLHQGTLRPERYLLLLQQLQQALHQDADSSSSSSSSWRRCIDEVDVVALQKWLLLRVDTIPARLLLRCLLQLDQLAMCSRLLLHAAAPLLLLQLPQLRLQGALQLLQLY</sequence>
<feature type="non-terminal residue" evidence="1">
    <location>
        <position position="279"/>
    </location>
</feature>
<dbReference type="VEuPathDB" id="ToxoDB:ETH2_1138400"/>
<dbReference type="VEuPathDB" id="ToxoDB:ETH_00003030"/>
<reference evidence="1" key="1">
    <citation type="submission" date="2013-10" db="EMBL/GenBank/DDBJ databases">
        <title>Genomic analysis of the causative agents of coccidiosis in chickens.</title>
        <authorList>
            <person name="Reid A.J."/>
            <person name="Blake D."/>
            <person name="Billington K."/>
            <person name="Browne H."/>
            <person name="Dunn M."/>
            <person name="Hung S."/>
            <person name="Kawahara F."/>
            <person name="Miranda-Saavedra D."/>
            <person name="Mourier T."/>
            <person name="Nagra H."/>
            <person name="Otto T.D."/>
            <person name="Rawlings N."/>
            <person name="Sanchez A."/>
            <person name="Sanders M."/>
            <person name="Subramaniam C."/>
            <person name="Tay Y."/>
            <person name="Dear P."/>
            <person name="Doerig C."/>
            <person name="Gruber A."/>
            <person name="Parkinson J."/>
            <person name="Shirley M."/>
            <person name="Wan K.L."/>
            <person name="Berriman M."/>
            <person name="Tomley F."/>
            <person name="Pain A."/>
        </authorList>
    </citation>
    <scope>NUCLEOTIDE SEQUENCE [LARGE SCALE GENOMIC DNA]</scope>
    <source>
        <strain evidence="1">Houghton</strain>
    </source>
</reference>
<protein>
    <submittedName>
        <fullName evidence="1">Uncharacterized protein</fullName>
    </submittedName>
</protein>
<accession>U6L085</accession>